<evidence type="ECO:0000256" key="6">
    <source>
        <dbReference type="ARBA" id="ARBA00048859"/>
    </source>
</evidence>
<comment type="similarity">
    <text evidence="2 7">Belongs to the aspartate/ornithine carbamoyltransferase superfamily. ATCase family.</text>
</comment>
<dbReference type="GO" id="GO:0005829">
    <property type="term" value="C:cytosol"/>
    <property type="evidence" value="ECO:0007669"/>
    <property type="project" value="TreeGrafter"/>
</dbReference>
<dbReference type="InterPro" id="IPR036901">
    <property type="entry name" value="Asp/Orn_carbamoylTrfase_sf"/>
</dbReference>
<dbReference type="Pfam" id="PF02729">
    <property type="entry name" value="OTCace_N"/>
    <property type="match status" value="1"/>
</dbReference>
<dbReference type="UniPathway" id="UPA00070">
    <property type="reaction ID" value="UER00116"/>
</dbReference>
<dbReference type="PRINTS" id="PR00100">
    <property type="entry name" value="AOTCASE"/>
</dbReference>
<keyword evidence="4 7" id="KW-0665">Pyrimidine biosynthesis</keyword>
<evidence type="ECO:0000256" key="4">
    <source>
        <dbReference type="ARBA" id="ARBA00022975"/>
    </source>
</evidence>
<dbReference type="NCBIfam" id="NF002032">
    <property type="entry name" value="PRK00856.1"/>
    <property type="match status" value="1"/>
</dbReference>
<dbReference type="SUPFAM" id="SSF53671">
    <property type="entry name" value="Aspartate/ornithine carbamoyltransferase"/>
    <property type="match status" value="1"/>
</dbReference>
<feature type="binding site" evidence="7">
    <location>
        <position position="263"/>
    </location>
    <ligand>
        <name>carbamoyl phosphate</name>
        <dbReference type="ChEBI" id="CHEBI:58228"/>
    </ligand>
</feature>
<dbReference type="GO" id="GO:0006520">
    <property type="term" value="P:amino acid metabolic process"/>
    <property type="evidence" value="ECO:0007669"/>
    <property type="project" value="InterPro"/>
</dbReference>
<dbReference type="HAMAP" id="MF_00001">
    <property type="entry name" value="Asp_carb_tr"/>
    <property type="match status" value="1"/>
</dbReference>
<feature type="binding site" evidence="7">
    <location>
        <position position="107"/>
    </location>
    <ligand>
        <name>carbamoyl phosphate</name>
        <dbReference type="ChEBI" id="CHEBI:58228"/>
    </ligand>
</feature>
<feature type="binding site" evidence="7">
    <location>
        <position position="222"/>
    </location>
    <ligand>
        <name>L-aspartate</name>
        <dbReference type="ChEBI" id="CHEBI:29991"/>
    </ligand>
</feature>
<dbReference type="AlphaFoldDB" id="A0A7V4THM9"/>
<dbReference type="RefSeq" id="WP_026137335.1">
    <property type="nucleotide sequence ID" value="NZ_CP187957.1"/>
</dbReference>
<dbReference type="PANTHER" id="PTHR45753:SF6">
    <property type="entry name" value="ASPARTATE CARBAMOYLTRANSFERASE"/>
    <property type="match status" value="1"/>
</dbReference>
<sequence length="308" mass="34589">MWAHRHLLGIRPLTREDILLVLERAAHWREFLEASPKFENILSGYSMVCLFFEPSTRTRMSFEMAGKLLGMNVLNFSLEGSSLEKGESFRDTVRTIARMKADVLVVRHRDSGVPEYLASFLPCHVVNAGDGMREHPTQALLDLLAIRRTLGRIEGLRVAILGDILHSRVARSLALALMKLGNSVVFSGPPTLVPESVLALGAERVFPVEQAVEGADVVYLLRIQRERQEAGYFPSLQEYTRFFGLGERLLTRMKEGAFIMHPGPVNRGVEIEHRFVEHESSLIEEQVTCGVAVRMAVLEILLRGEKTS</sequence>
<feature type="binding site" evidence="7">
    <location>
        <position position="58"/>
    </location>
    <ligand>
        <name>carbamoyl phosphate</name>
        <dbReference type="ChEBI" id="CHEBI:58228"/>
    </ligand>
</feature>
<gene>
    <name evidence="7" type="primary">pyrB</name>
    <name evidence="10" type="ORF">ENW11_09095</name>
</gene>
<feature type="binding site" evidence="7">
    <location>
        <position position="168"/>
    </location>
    <ligand>
        <name>L-aspartate</name>
        <dbReference type="ChEBI" id="CHEBI:29991"/>
    </ligand>
</feature>
<dbReference type="EC" id="2.1.3.2" evidence="7"/>
<evidence type="ECO:0000259" key="8">
    <source>
        <dbReference type="Pfam" id="PF00185"/>
    </source>
</evidence>
<dbReference type="EMBL" id="DTIY01000073">
    <property type="protein sequence ID" value="HGY39946.1"/>
    <property type="molecule type" value="Genomic_DNA"/>
</dbReference>
<dbReference type="Pfam" id="PF00185">
    <property type="entry name" value="OTCace"/>
    <property type="match status" value="1"/>
</dbReference>
<evidence type="ECO:0000256" key="2">
    <source>
        <dbReference type="ARBA" id="ARBA00008896"/>
    </source>
</evidence>
<evidence type="ECO:0000256" key="5">
    <source>
        <dbReference type="ARBA" id="ARBA00043884"/>
    </source>
</evidence>
<dbReference type="InterPro" id="IPR002082">
    <property type="entry name" value="Asp_carbamoyltransf"/>
</dbReference>
<comment type="caution">
    <text evidence="10">The sequence shown here is derived from an EMBL/GenBank/DDBJ whole genome shotgun (WGS) entry which is preliminary data.</text>
</comment>
<evidence type="ECO:0000256" key="1">
    <source>
        <dbReference type="ARBA" id="ARBA00004852"/>
    </source>
</evidence>
<dbReference type="GO" id="GO:0006207">
    <property type="term" value="P:'de novo' pyrimidine nucleobase biosynthetic process"/>
    <property type="evidence" value="ECO:0007669"/>
    <property type="project" value="InterPro"/>
</dbReference>
<feature type="domain" description="Aspartate/ornithine carbamoyltransferase carbamoyl-P binding" evidence="9">
    <location>
        <begin position="5"/>
        <end position="147"/>
    </location>
</feature>
<evidence type="ECO:0000256" key="7">
    <source>
        <dbReference type="HAMAP-Rule" id="MF_00001"/>
    </source>
</evidence>
<feature type="binding site" evidence="7">
    <location>
        <position position="264"/>
    </location>
    <ligand>
        <name>carbamoyl phosphate</name>
        <dbReference type="ChEBI" id="CHEBI:58228"/>
    </ligand>
</feature>
<evidence type="ECO:0000259" key="9">
    <source>
        <dbReference type="Pfam" id="PF02729"/>
    </source>
</evidence>
<accession>A0A7V4THM9</accession>
<dbReference type="GO" id="GO:0044205">
    <property type="term" value="P:'de novo' UMP biosynthetic process"/>
    <property type="evidence" value="ECO:0007669"/>
    <property type="project" value="UniProtKB-UniRule"/>
</dbReference>
<name>A0A7V4THM9_9BACT</name>
<feature type="binding site" evidence="7">
    <location>
        <position position="57"/>
    </location>
    <ligand>
        <name>carbamoyl phosphate</name>
        <dbReference type="ChEBI" id="CHEBI:58228"/>
    </ligand>
</feature>
<dbReference type="InterPro" id="IPR006130">
    <property type="entry name" value="Asp/Orn_carbamoylTrfase"/>
</dbReference>
<feature type="binding site" evidence="7">
    <location>
        <position position="85"/>
    </location>
    <ligand>
        <name>L-aspartate</name>
        <dbReference type="ChEBI" id="CHEBI:29991"/>
    </ligand>
</feature>
<dbReference type="PANTHER" id="PTHR45753">
    <property type="entry name" value="ORNITHINE CARBAMOYLTRANSFERASE, MITOCHONDRIAL"/>
    <property type="match status" value="1"/>
</dbReference>
<dbReference type="NCBIfam" id="TIGR00670">
    <property type="entry name" value="asp_carb_tr"/>
    <property type="match status" value="1"/>
</dbReference>
<comment type="function">
    <text evidence="5 7">Catalyzes the condensation of carbamoyl phosphate and aspartate to form carbamoyl aspartate and inorganic phosphate, the committed step in the de novo pyrimidine nucleotide biosynthesis pathway.</text>
</comment>
<dbReference type="InterPro" id="IPR006131">
    <property type="entry name" value="Asp_carbamoyltransf_Asp/Orn-bd"/>
</dbReference>
<feature type="binding site" evidence="7">
    <location>
        <position position="135"/>
    </location>
    <ligand>
        <name>carbamoyl phosphate</name>
        <dbReference type="ChEBI" id="CHEBI:58228"/>
    </ligand>
</feature>
<comment type="pathway">
    <text evidence="1 7">Pyrimidine metabolism; UMP biosynthesis via de novo pathway; (S)-dihydroorotate from bicarbonate: step 2/3.</text>
</comment>
<dbReference type="PRINTS" id="PR00101">
    <property type="entry name" value="ATCASE"/>
</dbReference>
<dbReference type="GO" id="GO:0004070">
    <property type="term" value="F:aspartate carbamoyltransferase activity"/>
    <property type="evidence" value="ECO:0007669"/>
    <property type="project" value="UniProtKB-UniRule"/>
</dbReference>
<feature type="domain" description="Aspartate/ornithine carbamoyltransferase Asp/Orn-binding" evidence="8">
    <location>
        <begin position="154"/>
        <end position="300"/>
    </location>
</feature>
<comment type="catalytic activity">
    <reaction evidence="6 7">
        <text>carbamoyl phosphate + L-aspartate = N-carbamoyl-L-aspartate + phosphate + H(+)</text>
        <dbReference type="Rhea" id="RHEA:20013"/>
        <dbReference type="ChEBI" id="CHEBI:15378"/>
        <dbReference type="ChEBI" id="CHEBI:29991"/>
        <dbReference type="ChEBI" id="CHEBI:32814"/>
        <dbReference type="ChEBI" id="CHEBI:43474"/>
        <dbReference type="ChEBI" id="CHEBI:58228"/>
        <dbReference type="EC" id="2.1.3.2"/>
    </reaction>
</comment>
<comment type="subunit">
    <text evidence="7">Heterododecamer (2C3:3R2) of six catalytic PyrB chains organized as two trimers (C3), and six regulatory PyrI chains organized as three dimers (R2).</text>
</comment>
<protein>
    <recommendedName>
        <fullName evidence="7">Aspartate carbamoyltransferase</fullName>
        <ecNumber evidence="7">2.1.3.2</ecNumber>
    </recommendedName>
    <alternativeName>
        <fullName evidence="7">Aspartate transcarbamylase</fullName>
        <shortName evidence="7">ATCase</shortName>
    </alternativeName>
</protein>
<evidence type="ECO:0000256" key="3">
    <source>
        <dbReference type="ARBA" id="ARBA00022679"/>
    </source>
</evidence>
<dbReference type="Gene3D" id="3.40.50.1370">
    <property type="entry name" value="Aspartate/ornithine carbamoyltransferase"/>
    <property type="match status" value="2"/>
</dbReference>
<dbReference type="GO" id="GO:0016597">
    <property type="term" value="F:amino acid binding"/>
    <property type="evidence" value="ECO:0007669"/>
    <property type="project" value="InterPro"/>
</dbReference>
<feature type="binding site" evidence="7">
    <location>
        <position position="138"/>
    </location>
    <ligand>
        <name>carbamoyl phosphate</name>
        <dbReference type="ChEBI" id="CHEBI:58228"/>
    </ligand>
</feature>
<organism evidence="10">
    <name type="scientific">Candidatus Caldatribacterium saccharofermentans</name>
    <dbReference type="NCBI Taxonomy" id="1454753"/>
    <lineage>
        <taxon>Bacteria</taxon>
        <taxon>Pseudomonadati</taxon>
        <taxon>Atribacterota</taxon>
        <taxon>Atribacteria</taxon>
        <taxon>Atribacterales</taxon>
        <taxon>Candidatus Caldatribacteriaceae</taxon>
        <taxon>Candidatus Caldatribacterium</taxon>
    </lineage>
</organism>
<dbReference type="PROSITE" id="PS00097">
    <property type="entry name" value="CARBAMOYLTRANSFERASE"/>
    <property type="match status" value="1"/>
</dbReference>
<reference evidence="10" key="1">
    <citation type="journal article" date="2020" name="mSystems">
        <title>Genome- and Community-Level Interaction Insights into Carbon Utilization and Element Cycling Functions of Hydrothermarchaeota in Hydrothermal Sediment.</title>
        <authorList>
            <person name="Zhou Z."/>
            <person name="Liu Y."/>
            <person name="Xu W."/>
            <person name="Pan J."/>
            <person name="Luo Z.H."/>
            <person name="Li M."/>
        </authorList>
    </citation>
    <scope>NUCLEOTIDE SEQUENCE [LARGE SCALE GENOMIC DNA]</scope>
    <source>
        <strain evidence="10">SpSt-82</strain>
    </source>
</reference>
<keyword evidence="3 7" id="KW-0808">Transferase</keyword>
<proteinExistence type="inferred from homology"/>
<evidence type="ECO:0000313" key="10">
    <source>
        <dbReference type="EMBL" id="HGY39946.1"/>
    </source>
</evidence>
<dbReference type="InterPro" id="IPR006132">
    <property type="entry name" value="Asp/Orn_carbamoyltranf_P-bd"/>
</dbReference>